<dbReference type="GO" id="GO:0000049">
    <property type="term" value="F:tRNA binding"/>
    <property type="evidence" value="ECO:0007669"/>
    <property type="project" value="UniProtKB-UniRule"/>
</dbReference>
<dbReference type="PANTHER" id="PTHR33992">
    <property type="entry name" value="RIBONUCLEASE P PROTEIN COMPONENT"/>
    <property type="match status" value="1"/>
</dbReference>
<organism evidence="9 10">
    <name type="scientific">Candidatus Azambacteria bacterium GW2011_GWB1_42_17</name>
    <dbReference type="NCBI Taxonomy" id="1618615"/>
    <lineage>
        <taxon>Bacteria</taxon>
        <taxon>Candidatus Azamiibacteriota</taxon>
    </lineage>
</organism>
<comment type="similarity">
    <text evidence="7">Belongs to the RnpA family.</text>
</comment>
<dbReference type="NCBIfam" id="TIGR00188">
    <property type="entry name" value="rnpA"/>
    <property type="match status" value="1"/>
</dbReference>
<evidence type="ECO:0000256" key="2">
    <source>
        <dbReference type="ARBA" id="ARBA00022694"/>
    </source>
</evidence>
<dbReference type="Gene3D" id="3.30.230.10">
    <property type="match status" value="1"/>
</dbReference>
<evidence type="ECO:0000256" key="8">
    <source>
        <dbReference type="NCBIfam" id="TIGR00188"/>
    </source>
</evidence>
<proteinExistence type="inferred from homology"/>
<dbReference type="GO" id="GO:0030677">
    <property type="term" value="C:ribonuclease P complex"/>
    <property type="evidence" value="ECO:0007669"/>
    <property type="project" value="TreeGrafter"/>
</dbReference>
<dbReference type="PROSITE" id="PS00648">
    <property type="entry name" value="RIBONUCLEASE_P"/>
    <property type="match status" value="1"/>
</dbReference>
<dbReference type="HAMAP" id="MF_00227">
    <property type="entry name" value="RNase_P"/>
    <property type="match status" value="1"/>
</dbReference>
<keyword evidence="5 7" id="KW-0378">Hydrolase</keyword>
<keyword evidence="3 7" id="KW-0540">Nuclease</keyword>
<sequence length="115" mass="13374">MLPKMHRLKSSRDFNKVFKGGKTADNLFLKIKFLKNRQNVTRFGFIIGIKFSKRAAIRNLIKRRLRAAASSLFKETKPGFDIVIWPKEAVKKETDYQALLIHLKGLLNKNDLLFI</sequence>
<dbReference type="GO" id="GO:0004526">
    <property type="term" value="F:ribonuclease P activity"/>
    <property type="evidence" value="ECO:0007669"/>
    <property type="project" value="UniProtKB-UniRule"/>
</dbReference>
<dbReference type="InterPro" id="IPR014721">
    <property type="entry name" value="Ribsml_uS5_D2-typ_fold_subgr"/>
</dbReference>
<accession>A0A0G0Z7K0</accession>
<dbReference type="Pfam" id="PF00825">
    <property type="entry name" value="Ribonuclease_P"/>
    <property type="match status" value="1"/>
</dbReference>
<evidence type="ECO:0000256" key="4">
    <source>
        <dbReference type="ARBA" id="ARBA00022759"/>
    </source>
</evidence>
<dbReference type="SUPFAM" id="SSF54211">
    <property type="entry name" value="Ribosomal protein S5 domain 2-like"/>
    <property type="match status" value="1"/>
</dbReference>
<dbReference type="PANTHER" id="PTHR33992:SF1">
    <property type="entry name" value="RIBONUCLEASE P PROTEIN COMPONENT"/>
    <property type="match status" value="1"/>
</dbReference>
<dbReference type="EC" id="3.1.26.5" evidence="7 8"/>
<dbReference type="Proteomes" id="UP000033986">
    <property type="component" value="Unassembled WGS sequence"/>
</dbReference>
<protein>
    <recommendedName>
        <fullName evidence="7 8">Ribonuclease P protein component</fullName>
        <shortName evidence="7">RNase P protein</shortName>
        <shortName evidence="7">RNaseP protein</shortName>
        <ecNumber evidence="7 8">3.1.26.5</ecNumber>
    </recommendedName>
    <alternativeName>
        <fullName evidence="7">Protein C5</fullName>
    </alternativeName>
</protein>
<comment type="subunit">
    <text evidence="7">Consists of a catalytic RNA component (M1 or rnpB) and a protein subunit.</text>
</comment>
<comment type="catalytic activity">
    <reaction evidence="7">
        <text>Endonucleolytic cleavage of RNA, removing 5'-extranucleotides from tRNA precursor.</text>
        <dbReference type="EC" id="3.1.26.5"/>
    </reaction>
</comment>
<evidence type="ECO:0000313" key="10">
    <source>
        <dbReference type="Proteomes" id="UP000033986"/>
    </source>
</evidence>
<gene>
    <name evidence="7" type="primary">rnpA</name>
    <name evidence="9" type="ORF">UV07_C0004G0011</name>
</gene>
<comment type="caution">
    <text evidence="9">The sequence shown here is derived from an EMBL/GenBank/DDBJ whole genome shotgun (WGS) entry which is preliminary data.</text>
</comment>
<keyword evidence="6 7" id="KW-0694">RNA-binding</keyword>
<dbReference type="AlphaFoldDB" id="A0A0G0Z7K0"/>
<evidence type="ECO:0000256" key="3">
    <source>
        <dbReference type="ARBA" id="ARBA00022722"/>
    </source>
</evidence>
<dbReference type="GO" id="GO:0042781">
    <property type="term" value="F:3'-tRNA processing endoribonuclease activity"/>
    <property type="evidence" value="ECO:0007669"/>
    <property type="project" value="TreeGrafter"/>
</dbReference>
<dbReference type="EMBL" id="LCDB01000004">
    <property type="protein sequence ID" value="KKS44702.1"/>
    <property type="molecule type" value="Genomic_DNA"/>
</dbReference>
<dbReference type="InterPro" id="IPR020539">
    <property type="entry name" value="RNase_P_CS"/>
</dbReference>
<evidence type="ECO:0000313" key="9">
    <source>
        <dbReference type="EMBL" id="KKS44702.1"/>
    </source>
</evidence>
<evidence type="ECO:0000256" key="6">
    <source>
        <dbReference type="ARBA" id="ARBA00022884"/>
    </source>
</evidence>
<evidence type="ECO:0000256" key="7">
    <source>
        <dbReference type="HAMAP-Rule" id="MF_00227"/>
    </source>
</evidence>
<evidence type="ECO:0000256" key="5">
    <source>
        <dbReference type="ARBA" id="ARBA00022801"/>
    </source>
</evidence>
<evidence type="ECO:0000256" key="1">
    <source>
        <dbReference type="ARBA" id="ARBA00002663"/>
    </source>
</evidence>
<keyword evidence="4 7" id="KW-0255">Endonuclease</keyword>
<dbReference type="InterPro" id="IPR000100">
    <property type="entry name" value="RNase_P"/>
</dbReference>
<name>A0A0G0Z7K0_9BACT</name>
<dbReference type="InterPro" id="IPR020568">
    <property type="entry name" value="Ribosomal_Su5_D2-typ_SF"/>
</dbReference>
<reference evidence="9 10" key="1">
    <citation type="journal article" date="2015" name="Nature">
        <title>rRNA introns, odd ribosomes, and small enigmatic genomes across a large radiation of phyla.</title>
        <authorList>
            <person name="Brown C.T."/>
            <person name="Hug L.A."/>
            <person name="Thomas B.C."/>
            <person name="Sharon I."/>
            <person name="Castelle C.J."/>
            <person name="Singh A."/>
            <person name="Wilkins M.J."/>
            <person name="Williams K.H."/>
            <person name="Banfield J.F."/>
        </authorList>
    </citation>
    <scope>NUCLEOTIDE SEQUENCE [LARGE SCALE GENOMIC DNA]</scope>
</reference>
<comment type="function">
    <text evidence="1 7">RNaseP catalyzes the removal of the 5'-leader sequence from pre-tRNA to produce the mature 5'-terminus. It can also cleave other RNA substrates such as 4.5S RNA. The protein component plays an auxiliary but essential role in vivo by binding to the 5'-leader sequence and broadening the substrate specificity of the ribozyme.</text>
</comment>
<keyword evidence="2 7" id="KW-0819">tRNA processing</keyword>
<dbReference type="GO" id="GO:0001682">
    <property type="term" value="P:tRNA 5'-leader removal"/>
    <property type="evidence" value="ECO:0007669"/>
    <property type="project" value="UniProtKB-UniRule"/>
</dbReference>